<sequence length="82" mass="8333">PPPGLVWGGSGANAGRVTETVVEGQRATTTLTVQAIRATAHSTLSCSTTNASVSSGIMHTVSTTLRVNHSSLSQGKISSQIN</sequence>
<feature type="non-terminal residue" evidence="1">
    <location>
        <position position="1"/>
    </location>
</feature>
<dbReference type="Proteomes" id="UP001286313">
    <property type="component" value="Unassembled WGS sequence"/>
</dbReference>
<reference evidence="1" key="1">
    <citation type="submission" date="2023-10" db="EMBL/GenBank/DDBJ databases">
        <title>Genome assemblies of two species of porcelain crab, Petrolisthes cinctipes and Petrolisthes manimaculis (Anomura: Porcellanidae).</title>
        <authorList>
            <person name="Angst P."/>
        </authorList>
    </citation>
    <scope>NUCLEOTIDE SEQUENCE</scope>
    <source>
        <strain evidence="1">PB745_01</strain>
        <tissue evidence="1">Gill</tissue>
    </source>
</reference>
<dbReference type="EMBL" id="JAWQEG010006926">
    <property type="protein sequence ID" value="KAK3853527.1"/>
    <property type="molecule type" value="Genomic_DNA"/>
</dbReference>
<evidence type="ECO:0000313" key="2">
    <source>
        <dbReference type="Proteomes" id="UP001286313"/>
    </source>
</evidence>
<gene>
    <name evidence="1" type="ORF">Pcinc_039939</name>
</gene>
<dbReference type="AlphaFoldDB" id="A0AAE1EIM4"/>
<proteinExistence type="predicted"/>
<organism evidence="1 2">
    <name type="scientific">Petrolisthes cinctipes</name>
    <name type="common">Flat porcelain crab</name>
    <dbReference type="NCBI Taxonomy" id="88211"/>
    <lineage>
        <taxon>Eukaryota</taxon>
        <taxon>Metazoa</taxon>
        <taxon>Ecdysozoa</taxon>
        <taxon>Arthropoda</taxon>
        <taxon>Crustacea</taxon>
        <taxon>Multicrustacea</taxon>
        <taxon>Malacostraca</taxon>
        <taxon>Eumalacostraca</taxon>
        <taxon>Eucarida</taxon>
        <taxon>Decapoda</taxon>
        <taxon>Pleocyemata</taxon>
        <taxon>Anomura</taxon>
        <taxon>Galatheoidea</taxon>
        <taxon>Porcellanidae</taxon>
        <taxon>Petrolisthes</taxon>
    </lineage>
</organism>
<comment type="caution">
    <text evidence="1">The sequence shown here is derived from an EMBL/GenBank/DDBJ whole genome shotgun (WGS) entry which is preliminary data.</text>
</comment>
<evidence type="ECO:0000313" key="1">
    <source>
        <dbReference type="EMBL" id="KAK3853527.1"/>
    </source>
</evidence>
<accession>A0AAE1EIM4</accession>
<keyword evidence="2" id="KW-1185">Reference proteome</keyword>
<name>A0AAE1EIM4_PETCI</name>
<protein>
    <submittedName>
        <fullName evidence="1">Uncharacterized protein</fullName>
    </submittedName>
</protein>